<evidence type="ECO:0000313" key="3">
    <source>
        <dbReference type="Proteomes" id="UP000031830"/>
    </source>
</evidence>
<feature type="region of interest" description="Disordered" evidence="1">
    <location>
        <begin position="124"/>
        <end position="150"/>
    </location>
</feature>
<dbReference type="EMBL" id="CP009440">
    <property type="protein sequence ID" value="AJI54198.1"/>
    <property type="molecule type" value="Genomic_DNA"/>
</dbReference>
<organism evidence="2 3">
    <name type="scientific">Francisella philomiragia</name>
    <dbReference type="NCBI Taxonomy" id="28110"/>
    <lineage>
        <taxon>Bacteria</taxon>
        <taxon>Pseudomonadati</taxon>
        <taxon>Pseudomonadota</taxon>
        <taxon>Gammaproteobacteria</taxon>
        <taxon>Thiotrichales</taxon>
        <taxon>Francisellaceae</taxon>
        <taxon>Francisella</taxon>
    </lineage>
</organism>
<evidence type="ECO:0000313" key="2">
    <source>
        <dbReference type="EMBL" id="AJI54198.1"/>
    </source>
</evidence>
<feature type="compositionally biased region" description="Basic residues" evidence="1">
    <location>
        <begin position="140"/>
        <end position="150"/>
    </location>
</feature>
<name>A0A0B6D964_9GAMM</name>
<protein>
    <submittedName>
        <fullName evidence="2">Uncharacterized protein</fullName>
    </submittedName>
</protein>
<feature type="compositionally biased region" description="Basic and acidic residues" evidence="1">
    <location>
        <begin position="124"/>
        <end position="139"/>
    </location>
</feature>
<gene>
    <name evidence="2" type="ORF">LA55_661</name>
</gene>
<accession>A0A0B6D964</accession>
<dbReference type="RefSeq" id="WP_044525879.1">
    <property type="nucleotide sequence ID" value="NZ_CP009440.1"/>
</dbReference>
<dbReference type="AlphaFoldDB" id="A0A0B6D964"/>
<sequence>MAKFEKAFSIKLDKEIAPFEYSKIGIHSIGDLECIECRNLKIDNPARLHLKRRKKESGITYFYATNPKSSHHKNCRFYEEFTDTEIVELFQLVSPSEDDLNKMNNLIEQNLLVAIRQNKTSLESKDKESCDENNEDGKSKQKSHKKGVNKGRKKDYIEKVSINKINYDGDCFDRLVCIHGKSTISIKTKPYKKNKTEFKNKRVCFYNKKNEIAFSLILGEYVARLLGLENDGTIENITFAIVGKLVIKRVGSIDYINCESFIGKYFTNKEMIIEK</sequence>
<dbReference type="OrthoDB" id="9881483at2"/>
<reference evidence="2 3" key="1">
    <citation type="journal article" date="2015" name="Genome Announc.">
        <title>Genome sequencing of 18 francisella strains to aid in assay development and testing.</title>
        <authorList>
            <person name="Johnson S.L."/>
            <person name="Daligault H.E."/>
            <person name="Davenport K.W."/>
            <person name="Coyne S.R."/>
            <person name="Frey K.G."/>
            <person name="Koroleva G.I."/>
            <person name="Broomall S.M."/>
            <person name="Bishop-Lilly K.A."/>
            <person name="Bruce D.C."/>
            <person name="Chertkov O."/>
            <person name="Freitas T."/>
            <person name="Jaissle J."/>
            <person name="Ladner J.T."/>
            <person name="Rosenzweig C.N."/>
            <person name="Gibbons H.S."/>
            <person name="Palacios G.F."/>
            <person name="Redden C.L."/>
            <person name="Xu Y."/>
            <person name="Minogue T.D."/>
            <person name="Chain P.S."/>
        </authorList>
    </citation>
    <scope>NUCLEOTIDE SEQUENCE [LARGE SCALE GENOMIC DNA]</scope>
    <source>
        <strain evidence="2 3">GA01-2794</strain>
    </source>
</reference>
<evidence type="ECO:0000256" key="1">
    <source>
        <dbReference type="SAM" id="MobiDB-lite"/>
    </source>
</evidence>
<dbReference type="Proteomes" id="UP000031830">
    <property type="component" value="Chromosome"/>
</dbReference>
<proteinExistence type="predicted"/>
<dbReference type="KEGG" id="fpz:LA55_661"/>